<evidence type="ECO:0000313" key="2">
    <source>
        <dbReference type="EMBL" id="KAG0286917.1"/>
    </source>
</evidence>
<name>A0ABQ7JXV7_9FUNG</name>
<feature type="region of interest" description="Disordered" evidence="1">
    <location>
        <begin position="196"/>
        <end position="229"/>
    </location>
</feature>
<gene>
    <name evidence="2" type="ORF">BGZ96_009075</name>
</gene>
<evidence type="ECO:0000313" key="3">
    <source>
        <dbReference type="Proteomes" id="UP001194696"/>
    </source>
</evidence>
<dbReference type="EMBL" id="JAAAIM010000533">
    <property type="protein sequence ID" value="KAG0286917.1"/>
    <property type="molecule type" value="Genomic_DNA"/>
</dbReference>
<protein>
    <submittedName>
        <fullName evidence="2">Uncharacterized protein</fullName>
    </submittedName>
</protein>
<reference evidence="2 3" key="1">
    <citation type="journal article" date="2020" name="Fungal Divers.">
        <title>Resolving the Mortierellaceae phylogeny through synthesis of multi-gene phylogenetics and phylogenomics.</title>
        <authorList>
            <person name="Vandepol N."/>
            <person name="Liber J."/>
            <person name="Desiro A."/>
            <person name="Na H."/>
            <person name="Kennedy M."/>
            <person name="Barry K."/>
            <person name="Grigoriev I.V."/>
            <person name="Miller A.N."/>
            <person name="O'Donnell K."/>
            <person name="Stajich J.E."/>
            <person name="Bonito G."/>
        </authorList>
    </citation>
    <scope>NUCLEOTIDE SEQUENCE [LARGE SCALE GENOMIC DNA]</scope>
    <source>
        <strain evidence="2 3">AD045</strain>
    </source>
</reference>
<organism evidence="2 3">
    <name type="scientific">Linnemannia gamsii</name>
    <dbReference type="NCBI Taxonomy" id="64522"/>
    <lineage>
        <taxon>Eukaryota</taxon>
        <taxon>Fungi</taxon>
        <taxon>Fungi incertae sedis</taxon>
        <taxon>Mucoromycota</taxon>
        <taxon>Mortierellomycotina</taxon>
        <taxon>Mortierellomycetes</taxon>
        <taxon>Mortierellales</taxon>
        <taxon>Mortierellaceae</taxon>
        <taxon>Linnemannia</taxon>
    </lineage>
</organism>
<comment type="caution">
    <text evidence="2">The sequence shown here is derived from an EMBL/GenBank/DDBJ whole genome shotgun (WGS) entry which is preliminary data.</text>
</comment>
<keyword evidence="3" id="KW-1185">Reference proteome</keyword>
<proteinExistence type="predicted"/>
<feature type="compositionally biased region" description="Low complexity" evidence="1">
    <location>
        <begin position="210"/>
        <end position="229"/>
    </location>
</feature>
<dbReference type="Proteomes" id="UP001194696">
    <property type="component" value="Unassembled WGS sequence"/>
</dbReference>
<accession>A0ABQ7JXV7</accession>
<evidence type="ECO:0000256" key="1">
    <source>
        <dbReference type="SAM" id="MobiDB-lite"/>
    </source>
</evidence>
<sequence length="311" mass="34653">MTSRQRKKAGHRAAVKLRSLDDIRSHLGLVKSPLLDVTNNQPDAPNDYSASAPSVSPAVPMYNENGYILRGSIRTDEFRVQLVAFKLHELQDVRYKRWKIDRLPPTLTSTVGGTNYYLTEIHNIIMCKEDLHKYWPGIPIEHIKTLILDAGQACLIGGFAHLPKATKGKERATDSSPNDMEGVVATVPQDSTLATASTATNEQHKALRATTQDSSTTPATQTSSTTTAPGTSKPVFFNLAVKTKAVYQPTFRFRRWDHKYKKRQWDMRRARHMEYQLIADRLLKLVGGGLGIRSNPLNPVIIGVGLAPRVD</sequence>